<dbReference type="Proteomes" id="UP000824280">
    <property type="component" value="Chromosome"/>
</dbReference>
<protein>
    <submittedName>
        <fullName evidence="3">Uncharacterized protein</fullName>
    </submittedName>
</protein>
<evidence type="ECO:0000313" key="3">
    <source>
        <dbReference type="EMBL" id="QZD87310.1"/>
    </source>
</evidence>
<gene>
    <name evidence="3" type="ORF">K3166_00940</name>
</gene>
<feature type="region of interest" description="Disordered" evidence="1">
    <location>
        <begin position="23"/>
        <end position="43"/>
    </location>
</feature>
<dbReference type="EMBL" id="CP081297">
    <property type="protein sequence ID" value="QZD87310.1"/>
    <property type="molecule type" value="Genomic_DNA"/>
</dbReference>
<organism evidence="3 4">
    <name type="scientific">Qipengyuania psychrotolerans</name>
    <dbReference type="NCBI Taxonomy" id="2867238"/>
    <lineage>
        <taxon>Bacteria</taxon>
        <taxon>Pseudomonadati</taxon>
        <taxon>Pseudomonadota</taxon>
        <taxon>Alphaproteobacteria</taxon>
        <taxon>Sphingomonadales</taxon>
        <taxon>Erythrobacteraceae</taxon>
        <taxon>Qipengyuania</taxon>
    </lineage>
</organism>
<evidence type="ECO:0000313" key="4">
    <source>
        <dbReference type="Proteomes" id="UP000824280"/>
    </source>
</evidence>
<evidence type="ECO:0000256" key="1">
    <source>
        <dbReference type="SAM" id="MobiDB-lite"/>
    </source>
</evidence>
<keyword evidence="2" id="KW-0732">Signal</keyword>
<feature type="compositionally biased region" description="Acidic residues" evidence="1">
    <location>
        <begin position="33"/>
        <end position="43"/>
    </location>
</feature>
<name>A0ABX8ZE81_9SPHN</name>
<accession>A0ABX8ZE81</accession>
<dbReference type="RefSeq" id="WP_221422848.1">
    <property type="nucleotide sequence ID" value="NZ_CP081297.1"/>
</dbReference>
<keyword evidence="4" id="KW-1185">Reference proteome</keyword>
<sequence>MKKTALLLAASLVFAPIASIAQDAEPSAQASDEASEAEAEDEDRMICKRTQIIGSKFKKKICGTKDDWDQMAQRGQDAASLMQTKRGFEPGN</sequence>
<feature type="signal peptide" evidence="2">
    <location>
        <begin position="1"/>
        <end position="21"/>
    </location>
</feature>
<reference evidence="3 4" key="1">
    <citation type="submission" date="2021-08" db="EMBL/GenBank/DDBJ databases">
        <title>Comparative Genomics Analysis of the Genus Qipengyuania Reveals Extensive Genetic Diversity and Metabolic Versatility, Including the Description of Fifteen Novel Species.</title>
        <authorList>
            <person name="Liu Y."/>
        </authorList>
    </citation>
    <scope>NUCLEOTIDE SEQUENCE [LARGE SCALE GENOMIC DNA]</scope>
    <source>
        <strain evidence="3 4">1XM2-8</strain>
    </source>
</reference>
<proteinExistence type="predicted"/>
<evidence type="ECO:0000256" key="2">
    <source>
        <dbReference type="SAM" id="SignalP"/>
    </source>
</evidence>
<feature type="chain" id="PRO_5045738029" evidence="2">
    <location>
        <begin position="22"/>
        <end position="92"/>
    </location>
</feature>
<feature type="compositionally biased region" description="Low complexity" evidence="1">
    <location>
        <begin position="23"/>
        <end position="32"/>
    </location>
</feature>